<proteinExistence type="inferred from homology"/>
<comment type="subunit">
    <text evidence="4">Monomer.</text>
</comment>
<accession>A0A9Q9DMV4</accession>
<keyword evidence="7 14" id="KW-0645">Protease</keyword>
<dbReference type="GO" id="GO:0006508">
    <property type="term" value="P:proteolysis"/>
    <property type="evidence" value="ECO:0007669"/>
    <property type="project" value="UniProtKB-KW"/>
</dbReference>
<dbReference type="GO" id="GO:0008235">
    <property type="term" value="F:metalloexopeptidase activity"/>
    <property type="evidence" value="ECO:0007669"/>
    <property type="project" value="InterPro"/>
</dbReference>
<evidence type="ECO:0000256" key="2">
    <source>
        <dbReference type="ARBA" id="ARBA00004613"/>
    </source>
</evidence>
<reference evidence="17" key="1">
    <citation type="submission" date="2021-12" db="EMBL/GenBank/DDBJ databases">
        <title>Curvularia clavata genome.</title>
        <authorList>
            <person name="Cao Y."/>
        </authorList>
    </citation>
    <scope>NUCLEOTIDE SEQUENCE</scope>
    <source>
        <strain evidence="17">Yc1106</strain>
    </source>
</reference>
<dbReference type="Pfam" id="PF02225">
    <property type="entry name" value="PA"/>
    <property type="match status" value="1"/>
</dbReference>
<keyword evidence="9" id="KW-0732">Signal</keyword>
<evidence type="ECO:0000313" key="18">
    <source>
        <dbReference type="Proteomes" id="UP001056012"/>
    </source>
</evidence>
<evidence type="ECO:0000256" key="5">
    <source>
        <dbReference type="ARBA" id="ARBA00022438"/>
    </source>
</evidence>
<dbReference type="PANTHER" id="PTHR12147">
    <property type="entry name" value="METALLOPEPTIDASE M28 FAMILY MEMBER"/>
    <property type="match status" value="1"/>
</dbReference>
<evidence type="ECO:0000256" key="6">
    <source>
        <dbReference type="ARBA" id="ARBA00022525"/>
    </source>
</evidence>
<dbReference type="PANTHER" id="PTHR12147:SF57">
    <property type="entry name" value="PEPTIDE HYDROLASE"/>
    <property type="match status" value="1"/>
</dbReference>
<keyword evidence="6" id="KW-0964">Secreted</keyword>
<evidence type="ECO:0000256" key="14">
    <source>
        <dbReference type="RuleBase" id="RU361240"/>
    </source>
</evidence>
<evidence type="ECO:0000256" key="4">
    <source>
        <dbReference type="ARBA" id="ARBA00011245"/>
    </source>
</evidence>
<dbReference type="AlphaFoldDB" id="A0A9Q9DMV4"/>
<evidence type="ECO:0000256" key="13">
    <source>
        <dbReference type="ARBA" id="ARBA00023180"/>
    </source>
</evidence>
<dbReference type="GO" id="GO:0005576">
    <property type="term" value="C:extracellular region"/>
    <property type="evidence" value="ECO:0007669"/>
    <property type="project" value="UniProtKB-SubCell"/>
</dbReference>
<dbReference type="GO" id="GO:0046872">
    <property type="term" value="F:metal ion binding"/>
    <property type="evidence" value="ECO:0007669"/>
    <property type="project" value="UniProtKB-KW"/>
</dbReference>
<protein>
    <recommendedName>
        <fullName evidence="14">Peptide hydrolase</fullName>
        <ecNumber evidence="14">3.4.-.-</ecNumber>
    </recommendedName>
</protein>
<evidence type="ECO:0000313" key="17">
    <source>
        <dbReference type="EMBL" id="USP72803.1"/>
    </source>
</evidence>
<dbReference type="GO" id="GO:0004177">
    <property type="term" value="F:aminopeptidase activity"/>
    <property type="evidence" value="ECO:0007669"/>
    <property type="project" value="UniProtKB-KW"/>
</dbReference>
<keyword evidence="5" id="KW-0031">Aminopeptidase</keyword>
<dbReference type="InterPro" id="IPR045175">
    <property type="entry name" value="M28_fam"/>
</dbReference>
<evidence type="ECO:0000256" key="10">
    <source>
        <dbReference type="ARBA" id="ARBA00022801"/>
    </source>
</evidence>
<evidence type="ECO:0000259" key="16">
    <source>
        <dbReference type="Pfam" id="PF04389"/>
    </source>
</evidence>
<evidence type="ECO:0000256" key="9">
    <source>
        <dbReference type="ARBA" id="ARBA00022729"/>
    </source>
</evidence>
<dbReference type="Pfam" id="PF04389">
    <property type="entry name" value="Peptidase_M28"/>
    <property type="match status" value="1"/>
</dbReference>
<dbReference type="OrthoDB" id="10013407at2759"/>
<dbReference type="VEuPathDB" id="FungiDB:yc1106_00077"/>
<keyword evidence="10 14" id="KW-0378">Hydrolase</keyword>
<evidence type="ECO:0000256" key="3">
    <source>
        <dbReference type="ARBA" id="ARBA00005957"/>
    </source>
</evidence>
<dbReference type="SUPFAM" id="SSF52025">
    <property type="entry name" value="PA domain"/>
    <property type="match status" value="1"/>
</dbReference>
<feature type="domain" description="Peptidase M28" evidence="16">
    <location>
        <begin position="237"/>
        <end position="452"/>
    </location>
</feature>
<dbReference type="InterPro" id="IPR046450">
    <property type="entry name" value="PA_dom_sf"/>
</dbReference>
<dbReference type="Gene3D" id="3.50.30.30">
    <property type="match status" value="1"/>
</dbReference>
<dbReference type="EC" id="3.4.-.-" evidence="14"/>
<dbReference type="EMBL" id="CP089274">
    <property type="protein sequence ID" value="USP72803.1"/>
    <property type="molecule type" value="Genomic_DNA"/>
</dbReference>
<dbReference type="FunFam" id="3.40.630.10:FF:000054">
    <property type="entry name" value="Peptide hydrolase"/>
    <property type="match status" value="1"/>
</dbReference>
<keyword evidence="13" id="KW-0325">Glycoprotein</keyword>
<keyword evidence="8 14" id="KW-0479">Metal-binding</keyword>
<organism evidence="17 18">
    <name type="scientific">Curvularia clavata</name>
    <dbReference type="NCBI Taxonomy" id="95742"/>
    <lineage>
        <taxon>Eukaryota</taxon>
        <taxon>Fungi</taxon>
        <taxon>Dikarya</taxon>
        <taxon>Ascomycota</taxon>
        <taxon>Pezizomycotina</taxon>
        <taxon>Dothideomycetes</taxon>
        <taxon>Pleosporomycetidae</taxon>
        <taxon>Pleosporales</taxon>
        <taxon>Pleosporineae</taxon>
        <taxon>Pleosporaceae</taxon>
        <taxon>Curvularia</taxon>
    </lineage>
</organism>
<evidence type="ECO:0000256" key="12">
    <source>
        <dbReference type="ARBA" id="ARBA00023049"/>
    </source>
</evidence>
<evidence type="ECO:0000256" key="1">
    <source>
        <dbReference type="ARBA" id="ARBA00001947"/>
    </source>
</evidence>
<evidence type="ECO:0000256" key="11">
    <source>
        <dbReference type="ARBA" id="ARBA00022833"/>
    </source>
</evidence>
<keyword evidence="11 14" id="KW-0862">Zinc</keyword>
<dbReference type="InterPro" id="IPR003137">
    <property type="entry name" value="PA_domain"/>
</dbReference>
<dbReference type="Gene3D" id="3.40.630.10">
    <property type="entry name" value="Zn peptidases"/>
    <property type="match status" value="1"/>
</dbReference>
<feature type="domain" description="PA" evidence="15">
    <location>
        <begin position="129"/>
        <end position="201"/>
    </location>
</feature>
<dbReference type="InterPro" id="IPR007484">
    <property type="entry name" value="Peptidase_M28"/>
</dbReference>
<dbReference type="SUPFAM" id="SSF53187">
    <property type="entry name" value="Zn-dependent exopeptidases"/>
    <property type="match status" value="1"/>
</dbReference>
<dbReference type="InterPro" id="IPR041756">
    <property type="entry name" value="M28_SGAP-like"/>
</dbReference>
<name>A0A9Q9DMV4_CURCL</name>
<gene>
    <name evidence="17" type="ORF">yc1106_00077</name>
</gene>
<keyword evidence="12" id="KW-0482">Metalloprotease</keyword>
<sequence length="498" mass="52813">MRHSVIFGALAATASANSSPAVNPTLLKADISRDNLLAGSQKLQSLAYATNEKNRMVSRPGHVATIDWIKQKLEALDYYHVLLQPFWVIVEFSSAVNAFAIGGKELSKSSYSLFQYSPGGKVAAPLMIVEGGCNKTDYPADLAGKIAIISRGTCDFGTKSAFAGSVGAAGLILYNIDETGPVQGTLLAPPRPEGPYVPTLNVIRNVSTPIVAALKRGENITASFDIFADIRNITTNNVIATTKSGDQNNKLVLGAHTDSVAAGPGINDDGSGINALLEVARALSKYSIKNAVTFGFWSAEEIDDRPGSSHFVKTLSAADNAKIRAYLNFDMIASPNYVNAIYDGDGKVFGTPGPTGSAELQNFYQNYFKAAGKNFTATAFDGRSDYQPFLDADIPCGGTFTGAEQNKTAEEVVMFGGKAGVPYDSCYHQACDTVDNLNMDAFMLHTKGIAEAVATFATSWDGFPQRAATSTAKRNVVKVRSSDGHGIAGGCSHNYVAM</sequence>
<evidence type="ECO:0000256" key="8">
    <source>
        <dbReference type="ARBA" id="ARBA00022723"/>
    </source>
</evidence>
<keyword evidence="18" id="KW-1185">Reference proteome</keyword>
<evidence type="ECO:0000259" key="15">
    <source>
        <dbReference type="Pfam" id="PF02225"/>
    </source>
</evidence>
<evidence type="ECO:0000256" key="7">
    <source>
        <dbReference type="ARBA" id="ARBA00022670"/>
    </source>
</evidence>
<dbReference type="Proteomes" id="UP001056012">
    <property type="component" value="Chromosome 1"/>
</dbReference>
<dbReference type="CDD" id="cd03876">
    <property type="entry name" value="M28_SGAP_like"/>
    <property type="match status" value="1"/>
</dbReference>
<comment type="subcellular location">
    <subcellularLocation>
        <location evidence="2">Secreted</location>
    </subcellularLocation>
</comment>
<comment type="similarity">
    <text evidence="3">Belongs to the peptidase M28 family. M28A subfamily.</text>
</comment>
<comment type="cofactor">
    <cofactor evidence="1">
        <name>Zn(2+)</name>
        <dbReference type="ChEBI" id="CHEBI:29105"/>
    </cofactor>
</comment>